<proteinExistence type="predicted"/>
<name>A0A2R6WMN7_MARPO</name>
<accession>A0A2R6WMN7</accession>
<evidence type="ECO:0000313" key="3">
    <source>
        <dbReference type="Proteomes" id="UP000244005"/>
    </source>
</evidence>
<organism evidence="2 3">
    <name type="scientific">Marchantia polymorpha</name>
    <name type="common">Common liverwort</name>
    <name type="synonym">Marchantia aquatica</name>
    <dbReference type="NCBI Taxonomy" id="3197"/>
    <lineage>
        <taxon>Eukaryota</taxon>
        <taxon>Viridiplantae</taxon>
        <taxon>Streptophyta</taxon>
        <taxon>Embryophyta</taxon>
        <taxon>Marchantiophyta</taxon>
        <taxon>Marchantiopsida</taxon>
        <taxon>Marchantiidae</taxon>
        <taxon>Marchantiales</taxon>
        <taxon>Marchantiaceae</taxon>
        <taxon>Marchantia</taxon>
    </lineage>
</organism>
<dbReference type="Proteomes" id="UP000244005">
    <property type="component" value="Unassembled WGS sequence"/>
</dbReference>
<evidence type="ECO:0000313" key="2">
    <source>
        <dbReference type="EMBL" id="PTQ35115.1"/>
    </source>
</evidence>
<dbReference type="Gramene" id="Mp7g03090.1">
    <property type="protein sequence ID" value="Mp7g03090.1.cds1"/>
    <property type="gene ID" value="Mp7g03090"/>
</dbReference>
<sequence>MARAMERANPIQSSCNKFSLHIQDNCEASLPNHVRSIMGQESGGSSPRSPKKVSWVPGTVDNEGLPKKSFEKEFYFSQDIWG</sequence>
<dbReference type="AlphaFoldDB" id="A0A2R6WMN7"/>
<evidence type="ECO:0000256" key="1">
    <source>
        <dbReference type="SAM" id="MobiDB-lite"/>
    </source>
</evidence>
<reference evidence="3" key="1">
    <citation type="journal article" date="2017" name="Cell">
        <title>Insights into land plant evolution garnered from the Marchantia polymorpha genome.</title>
        <authorList>
            <person name="Bowman J.L."/>
            <person name="Kohchi T."/>
            <person name="Yamato K.T."/>
            <person name="Jenkins J."/>
            <person name="Shu S."/>
            <person name="Ishizaki K."/>
            <person name="Yamaoka S."/>
            <person name="Nishihama R."/>
            <person name="Nakamura Y."/>
            <person name="Berger F."/>
            <person name="Adam C."/>
            <person name="Aki S.S."/>
            <person name="Althoff F."/>
            <person name="Araki T."/>
            <person name="Arteaga-Vazquez M.A."/>
            <person name="Balasubrmanian S."/>
            <person name="Barry K."/>
            <person name="Bauer D."/>
            <person name="Boehm C.R."/>
            <person name="Briginshaw L."/>
            <person name="Caballero-Perez J."/>
            <person name="Catarino B."/>
            <person name="Chen F."/>
            <person name="Chiyoda S."/>
            <person name="Chovatia M."/>
            <person name="Davies K.M."/>
            <person name="Delmans M."/>
            <person name="Demura T."/>
            <person name="Dierschke T."/>
            <person name="Dolan L."/>
            <person name="Dorantes-Acosta A.E."/>
            <person name="Eklund D.M."/>
            <person name="Florent S.N."/>
            <person name="Flores-Sandoval E."/>
            <person name="Fujiyama A."/>
            <person name="Fukuzawa H."/>
            <person name="Galik B."/>
            <person name="Grimanelli D."/>
            <person name="Grimwood J."/>
            <person name="Grossniklaus U."/>
            <person name="Hamada T."/>
            <person name="Haseloff J."/>
            <person name="Hetherington A.J."/>
            <person name="Higo A."/>
            <person name="Hirakawa Y."/>
            <person name="Hundley H.N."/>
            <person name="Ikeda Y."/>
            <person name="Inoue K."/>
            <person name="Inoue S.I."/>
            <person name="Ishida S."/>
            <person name="Jia Q."/>
            <person name="Kakita M."/>
            <person name="Kanazawa T."/>
            <person name="Kawai Y."/>
            <person name="Kawashima T."/>
            <person name="Kennedy M."/>
            <person name="Kinose K."/>
            <person name="Kinoshita T."/>
            <person name="Kohara Y."/>
            <person name="Koide E."/>
            <person name="Komatsu K."/>
            <person name="Kopischke S."/>
            <person name="Kubo M."/>
            <person name="Kyozuka J."/>
            <person name="Lagercrantz U."/>
            <person name="Lin S.S."/>
            <person name="Lindquist E."/>
            <person name="Lipzen A.M."/>
            <person name="Lu C.W."/>
            <person name="De Luna E."/>
            <person name="Martienssen R.A."/>
            <person name="Minamino N."/>
            <person name="Mizutani M."/>
            <person name="Mizutani M."/>
            <person name="Mochizuki N."/>
            <person name="Monte I."/>
            <person name="Mosher R."/>
            <person name="Nagasaki H."/>
            <person name="Nakagami H."/>
            <person name="Naramoto S."/>
            <person name="Nishitani K."/>
            <person name="Ohtani M."/>
            <person name="Okamoto T."/>
            <person name="Okumura M."/>
            <person name="Phillips J."/>
            <person name="Pollak B."/>
            <person name="Reinders A."/>
            <person name="Rovekamp M."/>
            <person name="Sano R."/>
            <person name="Sawa S."/>
            <person name="Schmid M.W."/>
            <person name="Shirakawa M."/>
            <person name="Solano R."/>
            <person name="Spunde A."/>
            <person name="Suetsugu N."/>
            <person name="Sugano S."/>
            <person name="Sugiyama A."/>
            <person name="Sun R."/>
            <person name="Suzuki Y."/>
            <person name="Takenaka M."/>
            <person name="Takezawa D."/>
            <person name="Tomogane H."/>
            <person name="Tsuzuki M."/>
            <person name="Ueda T."/>
            <person name="Umeda M."/>
            <person name="Ward J.M."/>
            <person name="Watanabe Y."/>
            <person name="Yazaki K."/>
            <person name="Yokoyama R."/>
            <person name="Yoshitake Y."/>
            <person name="Yotsui I."/>
            <person name="Zachgo S."/>
            <person name="Schmutz J."/>
        </authorList>
    </citation>
    <scope>NUCLEOTIDE SEQUENCE [LARGE SCALE GENOMIC DNA]</scope>
    <source>
        <strain evidence="3">Tak-1</strain>
    </source>
</reference>
<dbReference type="OrthoDB" id="307488at2759"/>
<feature type="region of interest" description="Disordered" evidence="1">
    <location>
        <begin position="36"/>
        <end position="59"/>
    </location>
</feature>
<gene>
    <name evidence="2" type="ORF">MARPO_0074s0087</name>
</gene>
<dbReference type="EMBL" id="KZ772746">
    <property type="protein sequence ID" value="PTQ35115.1"/>
    <property type="molecule type" value="Genomic_DNA"/>
</dbReference>
<protein>
    <submittedName>
        <fullName evidence="2">Uncharacterized protein</fullName>
    </submittedName>
</protein>
<keyword evidence="3" id="KW-1185">Reference proteome</keyword>